<dbReference type="SUPFAM" id="SSF52091">
    <property type="entry name" value="SpoIIaa-like"/>
    <property type="match status" value="1"/>
</dbReference>
<accession>A0ABV2WD00</accession>
<evidence type="ECO:0000313" key="3">
    <source>
        <dbReference type="Proteomes" id="UP001550378"/>
    </source>
</evidence>
<dbReference type="CDD" id="cd07043">
    <property type="entry name" value="STAS_anti-anti-sigma_factors"/>
    <property type="match status" value="1"/>
</dbReference>
<dbReference type="InterPro" id="IPR036513">
    <property type="entry name" value="STAS_dom_sf"/>
</dbReference>
<name>A0ABV2WD00_9ACTN</name>
<dbReference type="InterPro" id="IPR058548">
    <property type="entry name" value="MlaB-like_STAS"/>
</dbReference>
<gene>
    <name evidence="2" type="ORF">ABZ508_28155</name>
</gene>
<sequence>MDTRDPKVFRVVGVIEPADVPRLCEELTALLGGRDGPDVICDVGGVTRPDLATVEALARLRLTVQRLGRRMTVRNAQPALRALLELVGLDGLLTPPAAPGDRTAGTSA</sequence>
<evidence type="ECO:0000313" key="2">
    <source>
        <dbReference type="EMBL" id="MEU0711239.1"/>
    </source>
</evidence>
<proteinExistence type="predicted"/>
<evidence type="ECO:0000259" key="1">
    <source>
        <dbReference type="PROSITE" id="PS50801"/>
    </source>
</evidence>
<keyword evidence="3" id="KW-1185">Reference proteome</keyword>
<dbReference type="RefSeq" id="WP_359654459.1">
    <property type="nucleotide sequence ID" value="NZ_JBEXZO010000008.1"/>
</dbReference>
<feature type="domain" description="STAS" evidence="1">
    <location>
        <begin position="1"/>
        <end position="108"/>
    </location>
</feature>
<dbReference type="PROSITE" id="PS50801">
    <property type="entry name" value="STAS"/>
    <property type="match status" value="1"/>
</dbReference>
<organism evidence="2 3">
    <name type="scientific">Streptomyces lavendulocolor</name>
    <dbReference type="NCBI Taxonomy" id="67316"/>
    <lineage>
        <taxon>Bacteria</taxon>
        <taxon>Bacillati</taxon>
        <taxon>Actinomycetota</taxon>
        <taxon>Actinomycetes</taxon>
        <taxon>Kitasatosporales</taxon>
        <taxon>Streptomycetaceae</taxon>
        <taxon>Streptomyces</taxon>
    </lineage>
</organism>
<dbReference type="InterPro" id="IPR002645">
    <property type="entry name" value="STAS_dom"/>
</dbReference>
<dbReference type="Gene3D" id="3.30.750.24">
    <property type="entry name" value="STAS domain"/>
    <property type="match status" value="1"/>
</dbReference>
<dbReference type="Pfam" id="PF13466">
    <property type="entry name" value="STAS_2"/>
    <property type="match status" value="1"/>
</dbReference>
<reference evidence="2 3" key="1">
    <citation type="submission" date="2024-06" db="EMBL/GenBank/DDBJ databases">
        <title>The Natural Products Discovery Center: Release of the First 8490 Sequenced Strains for Exploring Actinobacteria Biosynthetic Diversity.</title>
        <authorList>
            <person name="Kalkreuter E."/>
            <person name="Kautsar S.A."/>
            <person name="Yang D."/>
            <person name="Bader C.D."/>
            <person name="Teijaro C.N."/>
            <person name="Fluegel L."/>
            <person name="Davis C.M."/>
            <person name="Simpson J.R."/>
            <person name="Lauterbach L."/>
            <person name="Steele A.D."/>
            <person name="Gui C."/>
            <person name="Meng S."/>
            <person name="Li G."/>
            <person name="Viehrig K."/>
            <person name="Ye F."/>
            <person name="Su P."/>
            <person name="Kiefer A.F."/>
            <person name="Nichols A."/>
            <person name="Cepeda A.J."/>
            <person name="Yan W."/>
            <person name="Fan B."/>
            <person name="Jiang Y."/>
            <person name="Adhikari A."/>
            <person name="Zheng C.-J."/>
            <person name="Schuster L."/>
            <person name="Cowan T.M."/>
            <person name="Smanski M.J."/>
            <person name="Chevrette M.G."/>
            <person name="De Carvalho L.P.S."/>
            <person name="Shen B."/>
        </authorList>
    </citation>
    <scope>NUCLEOTIDE SEQUENCE [LARGE SCALE GENOMIC DNA]</scope>
    <source>
        <strain evidence="2 3">NPDC006337</strain>
    </source>
</reference>
<dbReference type="EMBL" id="JBEXZR010000033">
    <property type="protein sequence ID" value="MEU0711239.1"/>
    <property type="molecule type" value="Genomic_DNA"/>
</dbReference>
<protein>
    <submittedName>
        <fullName evidence="2">STAS domain-containing protein</fullName>
    </submittedName>
</protein>
<comment type="caution">
    <text evidence="2">The sequence shown here is derived from an EMBL/GenBank/DDBJ whole genome shotgun (WGS) entry which is preliminary data.</text>
</comment>
<dbReference type="Proteomes" id="UP001550378">
    <property type="component" value="Unassembled WGS sequence"/>
</dbReference>